<dbReference type="Proteomes" id="UP000194350">
    <property type="component" value="Unassembled WGS sequence"/>
</dbReference>
<dbReference type="PROSITE" id="PS50056">
    <property type="entry name" value="TYR_PHOSPHATASE_2"/>
    <property type="match status" value="1"/>
</dbReference>
<dbReference type="InterPro" id="IPR000387">
    <property type="entry name" value="Tyr_Pase_dom"/>
</dbReference>
<feature type="transmembrane region" description="Helical" evidence="3">
    <location>
        <begin position="64"/>
        <end position="85"/>
    </location>
</feature>
<gene>
    <name evidence="5" type="ORF">Xvie_02071</name>
</gene>
<feature type="transmembrane region" description="Helical" evidence="3">
    <location>
        <begin position="252"/>
        <end position="274"/>
    </location>
</feature>
<dbReference type="OrthoDB" id="256494at2"/>
<dbReference type="EMBL" id="MUBJ01000009">
    <property type="protein sequence ID" value="OTA16301.1"/>
    <property type="molecule type" value="Genomic_DNA"/>
</dbReference>
<protein>
    <submittedName>
        <fullName evidence="5">Phosphatase</fullName>
    </submittedName>
</protein>
<dbReference type="SUPFAM" id="SSF52799">
    <property type="entry name" value="(Phosphotyrosine protein) phosphatases II"/>
    <property type="match status" value="1"/>
</dbReference>
<feature type="domain" description="Tyrosine specific protein phosphatases" evidence="4">
    <location>
        <begin position="369"/>
        <end position="437"/>
    </location>
</feature>
<dbReference type="PROSITE" id="PS00383">
    <property type="entry name" value="TYR_PHOSPHATASE_1"/>
    <property type="match status" value="1"/>
</dbReference>
<dbReference type="AlphaFoldDB" id="A0A1Y2SEB2"/>
<dbReference type="Pfam" id="PF00782">
    <property type="entry name" value="DSPc"/>
    <property type="match status" value="1"/>
</dbReference>
<dbReference type="InterPro" id="IPR000340">
    <property type="entry name" value="Dual-sp_phosphatase_cat-dom"/>
</dbReference>
<reference evidence="5 6" key="1">
    <citation type="submission" date="2016-10" db="EMBL/GenBank/DDBJ databases">
        <title>Systematic genetic and metabolomic analysis of Xenorhabdus and Photorhabdus spp., highlights the requirements for a dual symbiotic and pathogenic life style.</title>
        <authorList>
            <person name="Tobias N.J."/>
            <person name="Wolff H."/>
            <person name="Djahanschiri B."/>
            <person name="Pidot S.J."/>
            <person name="Stinear T.P."/>
            <person name="Ebersberger I."/>
            <person name="Bode H.B."/>
        </authorList>
    </citation>
    <scope>NUCLEOTIDE SEQUENCE [LARGE SCALE GENOMIC DNA]</scope>
    <source>
        <strain evidence="5 6">DSM 22392</strain>
    </source>
</reference>
<keyword evidence="3" id="KW-1133">Transmembrane helix</keyword>
<dbReference type="PANTHER" id="PTHR47216">
    <property type="match status" value="1"/>
</dbReference>
<keyword evidence="3" id="KW-0472">Membrane</keyword>
<dbReference type="Gene3D" id="3.90.190.10">
    <property type="entry name" value="Protein tyrosine phosphatase superfamily"/>
    <property type="match status" value="1"/>
</dbReference>
<evidence type="ECO:0000259" key="4">
    <source>
        <dbReference type="PROSITE" id="PS50056"/>
    </source>
</evidence>
<evidence type="ECO:0000313" key="5">
    <source>
        <dbReference type="EMBL" id="OTA16301.1"/>
    </source>
</evidence>
<keyword evidence="2" id="KW-0904">Protein phosphatase</keyword>
<dbReference type="RefSeq" id="WP_086109223.1">
    <property type="nucleotide sequence ID" value="NZ_CAWNGD010000139.1"/>
</dbReference>
<keyword evidence="3" id="KW-0812">Transmembrane</keyword>
<keyword evidence="1" id="KW-0378">Hydrolase</keyword>
<dbReference type="PANTHER" id="PTHR47216:SF4">
    <property type="entry name" value="OS01G0859400 PROTEIN"/>
    <property type="match status" value="1"/>
</dbReference>
<organism evidence="5 6">
    <name type="scientific">Xenorhabdus vietnamensis</name>
    <dbReference type="NCBI Taxonomy" id="351656"/>
    <lineage>
        <taxon>Bacteria</taxon>
        <taxon>Pseudomonadati</taxon>
        <taxon>Pseudomonadota</taxon>
        <taxon>Gammaproteobacteria</taxon>
        <taxon>Enterobacterales</taxon>
        <taxon>Morganellaceae</taxon>
        <taxon>Xenorhabdus</taxon>
    </lineage>
</organism>
<evidence type="ECO:0000256" key="2">
    <source>
        <dbReference type="ARBA" id="ARBA00022912"/>
    </source>
</evidence>
<dbReference type="STRING" id="351656.Xvie_02071"/>
<name>A0A1Y2SEB2_9GAMM</name>
<feature type="transmembrane region" description="Helical" evidence="3">
    <location>
        <begin position="227"/>
        <end position="246"/>
    </location>
</feature>
<accession>A0A1Y2SEB2</accession>
<dbReference type="GO" id="GO:0004721">
    <property type="term" value="F:phosphoprotein phosphatase activity"/>
    <property type="evidence" value="ECO:0007669"/>
    <property type="project" value="UniProtKB-KW"/>
</dbReference>
<evidence type="ECO:0000313" key="6">
    <source>
        <dbReference type="Proteomes" id="UP000194350"/>
    </source>
</evidence>
<comment type="caution">
    <text evidence="5">The sequence shown here is derived from an EMBL/GenBank/DDBJ whole genome shotgun (WGS) entry which is preliminary data.</text>
</comment>
<feature type="transmembrane region" description="Helical" evidence="3">
    <location>
        <begin position="137"/>
        <end position="158"/>
    </location>
</feature>
<dbReference type="InterPro" id="IPR029021">
    <property type="entry name" value="Prot-tyrosine_phosphatase-like"/>
</dbReference>
<keyword evidence="6" id="KW-1185">Reference proteome</keyword>
<feature type="transmembrane region" description="Helical" evidence="3">
    <location>
        <begin position="170"/>
        <end position="188"/>
    </location>
</feature>
<feature type="transmembrane region" description="Helical" evidence="3">
    <location>
        <begin position="194"/>
        <end position="215"/>
    </location>
</feature>
<feature type="transmembrane region" description="Helical" evidence="3">
    <location>
        <begin position="97"/>
        <end position="117"/>
    </location>
</feature>
<dbReference type="InterPro" id="IPR016130">
    <property type="entry name" value="Tyr_Pase_AS"/>
</dbReference>
<proteinExistence type="predicted"/>
<sequence>MRNSTKLSHNAQHDSRQRLWLTAVIWLLFLTPFFFITYGQINPFTAQRDNVEVMVFSWEHDIPFWSWTIIPYWSINLFYGVSLFICTSRREQWLHGWRLVMALLIACAGFLLFPVKLSFSHPMTEGIFGWLFKQLELFAPPCNQAPSLHIILLWLLWLRYSAHLQGHWRGLLHIWSILIALSVLTTWQHHFIDVITGFTVGVVISYLLPISHHWHWQPSQDSYARKLFGYYAGISLFFALSAFWLGNIFWVLLWPAISLLMVALGYAGLGSSVFQKQSDGQMSLSARWIMAPYQFGAWFSYLWFRKKSAPYNQITEGIILGCLPYQSIIKSAKTVSVLDMTAEWHRKPGIYTANYICQPQIDLLPLTPEALQSAVCALDKLHEKGSVFIHCTLGLSRSAMVVAAWLLKQHPEYDIHTVITILHQARPHVTFRQTHLNVLVQWAEYYQHRKV</sequence>
<evidence type="ECO:0000256" key="1">
    <source>
        <dbReference type="ARBA" id="ARBA00022801"/>
    </source>
</evidence>
<evidence type="ECO:0000256" key="3">
    <source>
        <dbReference type="SAM" id="Phobius"/>
    </source>
</evidence>
<dbReference type="InterPro" id="IPR020422">
    <property type="entry name" value="TYR_PHOSPHATASE_DUAL_dom"/>
</dbReference>
<feature type="transmembrane region" description="Helical" evidence="3">
    <location>
        <begin position="20"/>
        <end position="41"/>
    </location>
</feature>
<dbReference type="SMART" id="SM00195">
    <property type="entry name" value="DSPc"/>
    <property type="match status" value="1"/>
</dbReference>